<dbReference type="GO" id="GO:0008237">
    <property type="term" value="F:metallopeptidase activity"/>
    <property type="evidence" value="ECO:0007669"/>
    <property type="project" value="UniProtKB-KW"/>
</dbReference>
<dbReference type="OrthoDB" id="193898at2"/>
<feature type="domain" description="CAAX prenyl protease 2/Lysostaphin resistance protein A-like" evidence="2">
    <location>
        <begin position="135"/>
        <end position="227"/>
    </location>
</feature>
<proteinExistence type="predicted"/>
<evidence type="ECO:0000259" key="2">
    <source>
        <dbReference type="Pfam" id="PF02517"/>
    </source>
</evidence>
<dbReference type="PANTHER" id="PTHR39430:SF1">
    <property type="entry name" value="PROTEASE"/>
    <property type="match status" value="1"/>
</dbReference>
<organism evidence="3 4">
    <name type="scientific">Allosphingosinicella deserti</name>
    <dbReference type="NCBI Taxonomy" id="2116704"/>
    <lineage>
        <taxon>Bacteria</taxon>
        <taxon>Pseudomonadati</taxon>
        <taxon>Pseudomonadota</taxon>
        <taxon>Alphaproteobacteria</taxon>
        <taxon>Sphingomonadales</taxon>
        <taxon>Sphingomonadaceae</taxon>
        <taxon>Allosphingosinicella</taxon>
    </lineage>
</organism>
<keyword evidence="3" id="KW-0645">Protease</keyword>
<keyword evidence="3" id="KW-0482">Metalloprotease</keyword>
<dbReference type="Pfam" id="PF02517">
    <property type="entry name" value="Rce1-like"/>
    <property type="match status" value="1"/>
</dbReference>
<protein>
    <submittedName>
        <fullName evidence="3">CPBP family intramembrane metalloprotease domain-containing protein</fullName>
    </submittedName>
</protein>
<gene>
    <name evidence="3" type="ORF">C7I55_21585</name>
</gene>
<name>A0A2P7QI91_9SPHN</name>
<keyword evidence="4" id="KW-1185">Reference proteome</keyword>
<keyword evidence="1" id="KW-0812">Transmembrane</keyword>
<feature type="transmembrane region" description="Helical" evidence="1">
    <location>
        <begin position="60"/>
        <end position="81"/>
    </location>
</feature>
<accession>A0A2P7QI91</accession>
<sequence length="314" mass="32924">MTDHIHAGVRIALGDRRILREGRFRWLRATAWMTALFFLVIVTFGTAMESLQDLLPKGDARFGFLSHCVGAAVALAVYTLLVRLGEARSPSELAPRPALLQLLAGLAIGAAMFAAVMAALTAFGLYDIAYSGPAPAWRAAGLAIEAGVVEELAVRAIMLRLLWRAFGPVPAFLVSAAAFGAGHVGNPESSLFAALCIMLEAGLMLGAFYVLTGRLWMSIGVHAAWNFTQGYVFGAAVSGSDLGPALARSTARPGLPEWLTGGAFGPEASLPALIICTAVGLLTLWLAWKAGRFATGRRTNGAAVPGAEPQIAHA</sequence>
<comment type="caution">
    <text evidence="3">The sequence shown here is derived from an EMBL/GenBank/DDBJ whole genome shotgun (WGS) entry which is preliminary data.</text>
</comment>
<dbReference type="EMBL" id="PXYI01000008">
    <property type="protein sequence ID" value="PSJ37660.1"/>
    <property type="molecule type" value="Genomic_DNA"/>
</dbReference>
<dbReference type="Proteomes" id="UP000241167">
    <property type="component" value="Unassembled WGS sequence"/>
</dbReference>
<dbReference type="RefSeq" id="WP_106515104.1">
    <property type="nucleotide sequence ID" value="NZ_PXYI01000008.1"/>
</dbReference>
<dbReference type="GO" id="GO:0004175">
    <property type="term" value="F:endopeptidase activity"/>
    <property type="evidence" value="ECO:0007669"/>
    <property type="project" value="UniProtKB-ARBA"/>
</dbReference>
<feature type="transmembrane region" description="Helical" evidence="1">
    <location>
        <begin position="191"/>
        <end position="211"/>
    </location>
</feature>
<keyword evidence="3" id="KW-0378">Hydrolase</keyword>
<dbReference type="PANTHER" id="PTHR39430">
    <property type="entry name" value="MEMBRANE-ASSOCIATED PROTEASE-RELATED"/>
    <property type="match status" value="1"/>
</dbReference>
<dbReference type="GO" id="GO:0006508">
    <property type="term" value="P:proteolysis"/>
    <property type="evidence" value="ECO:0007669"/>
    <property type="project" value="UniProtKB-KW"/>
</dbReference>
<evidence type="ECO:0000313" key="4">
    <source>
        <dbReference type="Proteomes" id="UP000241167"/>
    </source>
</evidence>
<keyword evidence="1" id="KW-1133">Transmembrane helix</keyword>
<dbReference type="InterPro" id="IPR003675">
    <property type="entry name" value="Rce1/LyrA-like_dom"/>
</dbReference>
<keyword evidence="1" id="KW-0472">Membrane</keyword>
<feature type="transmembrane region" description="Helical" evidence="1">
    <location>
        <begin position="161"/>
        <end position="179"/>
    </location>
</feature>
<feature type="transmembrane region" description="Helical" evidence="1">
    <location>
        <begin position="26"/>
        <end position="48"/>
    </location>
</feature>
<reference evidence="3 4" key="1">
    <citation type="submission" date="2018-03" db="EMBL/GenBank/DDBJ databases">
        <title>The draft genome of Sphingosinicella sp. GL-C-18.</title>
        <authorList>
            <person name="Liu L."/>
            <person name="Li L."/>
            <person name="Liang L."/>
            <person name="Zhang X."/>
            <person name="Wang T."/>
        </authorList>
    </citation>
    <scope>NUCLEOTIDE SEQUENCE [LARGE SCALE GENOMIC DNA]</scope>
    <source>
        <strain evidence="3 4">GL-C-18</strain>
    </source>
</reference>
<feature type="transmembrane region" description="Helical" evidence="1">
    <location>
        <begin position="102"/>
        <end position="126"/>
    </location>
</feature>
<evidence type="ECO:0000256" key="1">
    <source>
        <dbReference type="SAM" id="Phobius"/>
    </source>
</evidence>
<dbReference type="AlphaFoldDB" id="A0A2P7QI91"/>
<dbReference type="GO" id="GO:0080120">
    <property type="term" value="P:CAAX-box protein maturation"/>
    <property type="evidence" value="ECO:0007669"/>
    <property type="project" value="UniProtKB-ARBA"/>
</dbReference>
<evidence type="ECO:0000313" key="3">
    <source>
        <dbReference type="EMBL" id="PSJ37660.1"/>
    </source>
</evidence>
<feature type="transmembrane region" description="Helical" evidence="1">
    <location>
        <begin position="268"/>
        <end position="288"/>
    </location>
</feature>